<sequence>MPETAGPGAPLVVVLHGCTQNAAGYDESSGWSRLADQHGFLLLYPEQQRINNPNLCFNWFSPDDAARGKGEALSIRQMVESAKVRHVSNRRRVFITGLSAGGAMAAAMLATYPEVFAGGAVIAGLPFGVASSVPEAFDRMRGHGGPRPEALAELVSAASPHDGKWPTLSVWHGTADQTVDQSNASAIIEQWRSLHGAPKNPARSDLVHGHAHRVWVDSSGREVIEEYSIAGLGHGTPLDTHSTRHGEQAAPFMLEAGISSTRLICRFWGIVTDEAVESDSITRLVHDGHAELRAQPDTHTSASQPAIQTVIEDALRRAGLMK</sequence>
<dbReference type="SUPFAM" id="SSF53474">
    <property type="entry name" value="alpha/beta-Hydrolases"/>
    <property type="match status" value="2"/>
</dbReference>
<dbReference type="PANTHER" id="PTHR43037:SF1">
    <property type="entry name" value="BLL1128 PROTEIN"/>
    <property type="match status" value="1"/>
</dbReference>
<keyword evidence="1" id="KW-0732">Signal</keyword>
<keyword evidence="2" id="KW-0378">Hydrolase</keyword>
<keyword evidence="4" id="KW-1185">Reference proteome</keyword>
<dbReference type="Gene3D" id="3.40.50.1820">
    <property type="entry name" value="alpha/beta hydrolase"/>
    <property type="match status" value="1"/>
</dbReference>
<gene>
    <name evidence="3" type="ORF">GCM10022276_21540</name>
</gene>
<dbReference type="NCBIfam" id="TIGR01840">
    <property type="entry name" value="esterase_phb"/>
    <property type="match status" value="1"/>
</dbReference>
<dbReference type="InterPro" id="IPR029058">
    <property type="entry name" value="AB_hydrolase_fold"/>
</dbReference>
<accession>A0ABP7LMT8</accession>
<dbReference type="Pfam" id="PF10503">
    <property type="entry name" value="Esterase_PHB"/>
    <property type="match status" value="1"/>
</dbReference>
<protein>
    <submittedName>
        <fullName evidence="3">PHB depolymerase family esterase</fullName>
    </submittedName>
</protein>
<comment type="caution">
    <text evidence="3">The sequence shown here is derived from an EMBL/GenBank/DDBJ whole genome shotgun (WGS) entry which is preliminary data.</text>
</comment>
<dbReference type="PANTHER" id="PTHR43037">
    <property type="entry name" value="UNNAMED PRODUCT-RELATED"/>
    <property type="match status" value="1"/>
</dbReference>
<dbReference type="Proteomes" id="UP001500827">
    <property type="component" value="Unassembled WGS sequence"/>
</dbReference>
<dbReference type="RefSeq" id="WP_344699695.1">
    <property type="nucleotide sequence ID" value="NZ_BAABBM010000001.1"/>
</dbReference>
<organism evidence="3 4">
    <name type="scientific">Sphingomonas limnosediminicola</name>
    <dbReference type="NCBI Taxonomy" id="940133"/>
    <lineage>
        <taxon>Bacteria</taxon>
        <taxon>Pseudomonadati</taxon>
        <taxon>Pseudomonadota</taxon>
        <taxon>Alphaproteobacteria</taxon>
        <taxon>Sphingomonadales</taxon>
        <taxon>Sphingomonadaceae</taxon>
        <taxon>Sphingomonas</taxon>
    </lineage>
</organism>
<proteinExistence type="predicted"/>
<dbReference type="InterPro" id="IPR050955">
    <property type="entry name" value="Plant_Biomass_Hydrol_Est"/>
</dbReference>
<dbReference type="InterPro" id="IPR010126">
    <property type="entry name" value="Esterase_phb"/>
</dbReference>
<evidence type="ECO:0000256" key="1">
    <source>
        <dbReference type="ARBA" id="ARBA00022729"/>
    </source>
</evidence>
<dbReference type="EMBL" id="BAABBM010000001">
    <property type="protein sequence ID" value="GAA3902530.1"/>
    <property type="molecule type" value="Genomic_DNA"/>
</dbReference>
<evidence type="ECO:0000313" key="3">
    <source>
        <dbReference type="EMBL" id="GAA3902530.1"/>
    </source>
</evidence>
<reference evidence="4" key="1">
    <citation type="journal article" date="2019" name="Int. J. Syst. Evol. Microbiol.">
        <title>The Global Catalogue of Microorganisms (GCM) 10K type strain sequencing project: providing services to taxonomists for standard genome sequencing and annotation.</title>
        <authorList>
            <consortium name="The Broad Institute Genomics Platform"/>
            <consortium name="The Broad Institute Genome Sequencing Center for Infectious Disease"/>
            <person name="Wu L."/>
            <person name="Ma J."/>
        </authorList>
    </citation>
    <scope>NUCLEOTIDE SEQUENCE [LARGE SCALE GENOMIC DNA]</scope>
    <source>
        <strain evidence="4">JCM 17543</strain>
    </source>
</reference>
<name>A0ABP7LMT8_9SPHN</name>
<evidence type="ECO:0000313" key="4">
    <source>
        <dbReference type="Proteomes" id="UP001500827"/>
    </source>
</evidence>
<evidence type="ECO:0000256" key="2">
    <source>
        <dbReference type="ARBA" id="ARBA00022801"/>
    </source>
</evidence>